<proteinExistence type="predicted"/>
<dbReference type="Proteomes" id="UP001432360">
    <property type="component" value="Chromosome"/>
</dbReference>
<accession>A0ABZ2BA49</accession>
<organism evidence="1 2">
    <name type="scientific">Sinorhizobium chiapasense</name>
    <dbReference type="NCBI Taxonomy" id="501572"/>
    <lineage>
        <taxon>Bacteria</taxon>
        <taxon>Pseudomonadati</taxon>
        <taxon>Pseudomonadota</taxon>
        <taxon>Alphaproteobacteria</taxon>
        <taxon>Hyphomicrobiales</taxon>
        <taxon>Rhizobiaceae</taxon>
        <taxon>Sinorhizobium/Ensifer group</taxon>
        <taxon>Sinorhizobium</taxon>
    </lineage>
</organism>
<sequence>MRVAAARWLREHHIWETVRLVRDIPDLAVSDDAGWPSRRFRELVAASALVDAVIHLTNATTAKLCLRSVSHEQGLWTCSLRYAPSIGGRVTFKARHPDLAGAILVAFLRSCRIQAAPVPSDIRPNLPM</sequence>
<keyword evidence="2" id="KW-1185">Reference proteome</keyword>
<evidence type="ECO:0000313" key="2">
    <source>
        <dbReference type="Proteomes" id="UP001432360"/>
    </source>
</evidence>
<dbReference type="RefSeq" id="WP_331372214.1">
    <property type="nucleotide sequence ID" value="NZ_CP133148.1"/>
</dbReference>
<reference evidence="1" key="1">
    <citation type="submission" date="2023-08" db="EMBL/GenBank/DDBJ databases">
        <title>Complete genome sequence of Sinorhizobium chiapanecum ITTG S70 isolated from Acaciella angustissima nodules in Chiapas-Mexico.</title>
        <authorList>
            <person name="Rincon-Rosales R."/>
            <person name="Rogel M.A."/>
            <person name="Rincon-Medina C.I."/>
            <person name="Guerrero G."/>
            <person name="Manzano-Gomez L.A."/>
            <person name="Lopez-Lopez A."/>
            <person name="Rincon Molina F.A."/>
            <person name="Martinez-Romero E."/>
        </authorList>
    </citation>
    <scope>NUCLEOTIDE SEQUENCE</scope>
    <source>
        <strain evidence="1">ITTG S70</strain>
    </source>
</reference>
<name>A0ABZ2BA49_9HYPH</name>
<dbReference type="EMBL" id="CP133148">
    <property type="protein sequence ID" value="WVT02967.1"/>
    <property type="molecule type" value="Genomic_DNA"/>
</dbReference>
<gene>
    <name evidence="1" type="ORF">RB548_15885</name>
</gene>
<protein>
    <submittedName>
        <fullName evidence="1">Uncharacterized protein</fullName>
    </submittedName>
</protein>
<evidence type="ECO:0000313" key="1">
    <source>
        <dbReference type="EMBL" id="WVT02967.1"/>
    </source>
</evidence>